<evidence type="ECO:0000313" key="1">
    <source>
        <dbReference type="EMBL" id="MBP2364650.1"/>
    </source>
</evidence>
<name>A0ABS4VL51_9PSEU</name>
<reference evidence="1 2" key="1">
    <citation type="submission" date="2021-03" db="EMBL/GenBank/DDBJ databases">
        <title>Sequencing the genomes of 1000 actinobacteria strains.</title>
        <authorList>
            <person name="Klenk H.-P."/>
        </authorList>
    </citation>
    <scope>NUCLEOTIDE SEQUENCE [LARGE SCALE GENOMIC DNA]</scope>
    <source>
        <strain evidence="1 2">DSM 45256</strain>
    </source>
</reference>
<keyword evidence="2" id="KW-1185">Reference proteome</keyword>
<dbReference type="CDD" id="cd05403">
    <property type="entry name" value="NT_KNTase_like"/>
    <property type="match status" value="1"/>
</dbReference>
<organism evidence="1 2">
    <name type="scientific">Pseudonocardia parietis</name>
    <dbReference type="NCBI Taxonomy" id="570936"/>
    <lineage>
        <taxon>Bacteria</taxon>
        <taxon>Bacillati</taxon>
        <taxon>Actinomycetota</taxon>
        <taxon>Actinomycetes</taxon>
        <taxon>Pseudonocardiales</taxon>
        <taxon>Pseudonocardiaceae</taxon>
        <taxon>Pseudonocardia</taxon>
    </lineage>
</organism>
<dbReference type="Proteomes" id="UP001519295">
    <property type="component" value="Unassembled WGS sequence"/>
</dbReference>
<dbReference type="RefSeq" id="WP_210024674.1">
    <property type="nucleotide sequence ID" value="NZ_JAGINU010000001.1"/>
</dbReference>
<dbReference type="InterPro" id="IPR043519">
    <property type="entry name" value="NT_sf"/>
</dbReference>
<sequence>MTGARQSLRTETVAALRATGARFALVHGSRAAGGAPRQDSDLDVAAWWPRDSPASFEVDLPPDVDLLVLNDAPLELAGRVALDGELLFDDDPPARVRWVATMRKIYADELPRITRAHREFLDTMRSRDGR</sequence>
<gene>
    <name evidence="1" type="ORF">JOF36_000346</name>
</gene>
<comment type="caution">
    <text evidence="1">The sequence shown here is derived from an EMBL/GenBank/DDBJ whole genome shotgun (WGS) entry which is preliminary data.</text>
</comment>
<dbReference type="SUPFAM" id="SSF81301">
    <property type="entry name" value="Nucleotidyltransferase"/>
    <property type="match status" value="1"/>
</dbReference>
<accession>A0ABS4VL51</accession>
<evidence type="ECO:0000313" key="2">
    <source>
        <dbReference type="Proteomes" id="UP001519295"/>
    </source>
</evidence>
<dbReference type="EMBL" id="JAGINU010000001">
    <property type="protein sequence ID" value="MBP2364650.1"/>
    <property type="molecule type" value="Genomic_DNA"/>
</dbReference>
<proteinExistence type="predicted"/>
<protein>
    <submittedName>
        <fullName evidence="1">Nucleotidyltransferase</fullName>
    </submittedName>
</protein>